<dbReference type="PRINTS" id="PR00081">
    <property type="entry name" value="GDHRDH"/>
</dbReference>
<reference evidence="5 6" key="1">
    <citation type="journal article" date="2019" name="Int. J. Syst. Evol. Microbiol.">
        <title>The Global Catalogue of Microorganisms (GCM) 10K type strain sequencing project: providing services to taxonomists for standard genome sequencing and annotation.</title>
        <authorList>
            <consortium name="The Broad Institute Genomics Platform"/>
            <consortium name="The Broad Institute Genome Sequencing Center for Infectious Disease"/>
            <person name="Wu L."/>
            <person name="Ma J."/>
        </authorList>
    </citation>
    <scope>NUCLEOTIDE SEQUENCE [LARGE SCALE GENOMIC DNA]</scope>
    <source>
        <strain evidence="5 6">JCM 11117</strain>
    </source>
</reference>
<name>A0ABN1PXT1_9PSEU</name>
<dbReference type="InterPro" id="IPR036291">
    <property type="entry name" value="NAD(P)-bd_dom_sf"/>
</dbReference>
<proteinExistence type="inferred from homology"/>
<keyword evidence="6" id="KW-1185">Reference proteome</keyword>
<dbReference type="Proteomes" id="UP001499967">
    <property type="component" value="Unassembled WGS sequence"/>
</dbReference>
<dbReference type="CDD" id="cd05233">
    <property type="entry name" value="SDR_c"/>
    <property type="match status" value="1"/>
</dbReference>
<dbReference type="PRINTS" id="PR00080">
    <property type="entry name" value="SDRFAMILY"/>
</dbReference>
<dbReference type="EMBL" id="BAAAHP010000075">
    <property type="protein sequence ID" value="GAA0934881.1"/>
    <property type="molecule type" value="Genomic_DNA"/>
</dbReference>
<keyword evidence="2" id="KW-0560">Oxidoreductase</keyword>
<dbReference type="RefSeq" id="WP_343941574.1">
    <property type="nucleotide sequence ID" value="NZ_BAAAHP010000075.1"/>
</dbReference>
<evidence type="ECO:0000313" key="6">
    <source>
        <dbReference type="Proteomes" id="UP001499967"/>
    </source>
</evidence>
<keyword evidence="3" id="KW-0520">NAD</keyword>
<dbReference type="Gene3D" id="3.40.50.720">
    <property type="entry name" value="NAD(P)-binding Rossmann-like Domain"/>
    <property type="match status" value="1"/>
</dbReference>
<dbReference type="PANTHER" id="PTHR24321:SF8">
    <property type="entry name" value="ESTRADIOL 17-BETA-DEHYDROGENASE 8-RELATED"/>
    <property type="match status" value="1"/>
</dbReference>
<dbReference type="SUPFAM" id="SSF51735">
    <property type="entry name" value="NAD(P)-binding Rossmann-fold domains"/>
    <property type="match status" value="1"/>
</dbReference>
<sequence>MSGTFDKSVIIVTGAVGGIGSATARLLVEAGARVVLTDVVRDGGAELADELSAHGDVSFTPADLTDEDAVRAVVAHALDRFGRLDGAFNNAGISQAGTPLVDLASADFEKVLRINTVSVFHCLKHQMAAMTEGGSIVNTSSGLGVMGALNQAGYIASKHAVCGLTRAAAVEGAERGIRVNALLPGTVRTQMQVAAHGSAASPAVLERTRQLHLLGRMGEPEEIGYLARWLLSDEASFVTGSLLPVEGGLLAGRRL</sequence>
<protein>
    <submittedName>
        <fullName evidence="5">SDR family oxidoreductase</fullName>
    </submittedName>
</protein>
<evidence type="ECO:0000313" key="5">
    <source>
        <dbReference type="EMBL" id="GAA0934881.1"/>
    </source>
</evidence>
<dbReference type="Pfam" id="PF13561">
    <property type="entry name" value="adh_short_C2"/>
    <property type="match status" value="1"/>
</dbReference>
<dbReference type="InterPro" id="IPR057326">
    <property type="entry name" value="KR_dom"/>
</dbReference>
<evidence type="ECO:0000256" key="1">
    <source>
        <dbReference type="ARBA" id="ARBA00006484"/>
    </source>
</evidence>
<evidence type="ECO:0000259" key="4">
    <source>
        <dbReference type="SMART" id="SM00822"/>
    </source>
</evidence>
<feature type="domain" description="Ketoreductase" evidence="4">
    <location>
        <begin position="8"/>
        <end position="185"/>
    </location>
</feature>
<gene>
    <name evidence="5" type="ORF">GCM10009559_25800</name>
</gene>
<dbReference type="SMART" id="SM00822">
    <property type="entry name" value="PKS_KR"/>
    <property type="match status" value="1"/>
</dbReference>
<comment type="similarity">
    <text evidence="1">Belongs to the short-chain dehydrogenases/reductases (SDR) family.</text>
</comment>
<evidence type="ECO:0000256" key="2">
    <source>
        <dbReference type="ARBA" id="ARBA00023002"/>
    </source>
</evidence>
<comment type="caution">
    <text evidence="5">The sequence shown here is derived from an EMBL/GenBank/DDBJ whole genome shotgun (WGS) entry which is preliminary data.</text>
</comment>
<dbReference type="InterPro" id="IPR002347">
    <property type="entry name" value="SDR_fam"/>
</dbReference>
<dbReference type="PANTHER" id="PTHR24321">
    <property type="entry name" value="DEHYDROGENASES, SHORT CHAIN"/>
    <property type="match status" value="1"/>
</dbReference>
<accession>A0ABN1PXT1</accession>
<evidence type="ECO:0000256" key="3">
    <source>
        <dbReference type="ARBA" id="ARBA00023027"/>
    </source>
</evidence>
<organism evidence="5 6">
    <name type="scientific">Pseudonocardia zijingensis</name>
    <dbReference type="NCBI Taxonomy" id="153376"/>
    <lineage>
        <taxon>Bacteria</taxon>
        <taxon>Bacillati</taxon>
        <taxon>Actinomycetota</taxon>
        <taxon>Actinomycetes</taxon>
        <taxon>Pseudonocardiales</taxon>
        <taxon>Pseudonocardiaceae</taxon>
        <taxon>Pseudonocardia</taxon>
    </lineage>
</organism>